<evidence type="ECO:0000313" key="1">
    <source>
        <dbReference type="EMBL" id="GFQ64934.1"/>
    </source>
</evidence>
<evidence type="ECO:0000313" key="2">
    <source>
        <dbReference type="Proteomes" id="UP000887116"/>
    </source>
</evidence>
<proteinExistence type="predicted"/>
<reference evidence="1" key="1">
    <citation type="submission" date="2020-07" db="EMBL/GenBank/DDBJ databases">
        <title>Multicomponent nature underlies the extraordinary mechanical properties of spider dragline silk.</title>
        <authorList>
            <person name="Kono N."/>
            <person name="Nakamura H."/>
            <person name="Mori M."/>
            <person name="Yoshida Y."/>
            <person name="Ohtoshi R."/>
            <person name="Malay A.D."/>
            <person name="Moran D.A.P."/>
            <person name="Tomita M."/>
            <person name="Numata K."/>
            <person name="Arakawa K."/>
        </authorList>
    </citation>
    <scope>NUCLEOTIDE SEQUENCE</scope>
</reference>
<keyword evidence="2" id="KW-1185">Reference proteome</keyword>
<dbReference type="Proteomes" id="UP000887116">
    <property type="component" value="Unassembled WGS sequence"/>
</dbReference>
<gene>
    <name evidence="1" type="ORF">TNCT_375131</name>
</gene>
<comment type="caution">
    <text evidence="1">The sequence shown here is derived from an EMBL/GenBank/DDBJ whole genome shotgun (WGS) entry which is preliminary data.</text>
</comment>
<dbReference type="AlphaFoldDB" id="A0A8X6EZ90"/>
<dbReference type="EMBL" id="BMAO01029986">
    <property type="protein sequence ID" value="GFQ64934.1"/>
    <property type="molecule type" value="Genomic_DNA"/>
</dbReference>
<accession>A0A8X6EZ90</accession>
<name>A0A8X6EZ90_TRICU</name>
<sequence>MYDLTSTQIPTTLDGASRIRLRFSRMSCCAFVEVLLCLLEFLRVSCSCQPPPHHCLQASFFTILEDFLAAFSRLLFNELDFFLVAVRIYF</sequence>
<organism evidence="1 2">
    <name type="scientific">Trichonephila clavata</name>
    <name type="common">Joro spider</name>
    <name type="synonym">Nephila clavata</name>
    <dbReference type="NCBI Taxonomy" id="2740835"/>
    <lineage>
        <taxon>Eukaryota</taxon>
        <taxon>Metazoa</taxon>
        <taxon>Ecdysozoa</taxon>
        <taxon>Arthropoda</taxon>
        <taxon>Chelicerata</taxon>
        <taxon>Arachnida</taxon>
        <taxon>Araneae</taxon>
        <taxon>Araneomorphae</taxon>
        <taxon>Entelegynae</taxon>
        <taxon>Araneoidea</taxon>
        <taxon>Nephilidae</taxon>
        <taxon>Trichonephila</taxon>
    </lineage>
</organism>
<protein>
    <submittedName>
        <fullName evidence="1">Uncharacterized protein</fullName>
    </submittedName>
</protein>